<accession>A0AA88RX44</accession>
<gene>
    <name evidence="1" type="ORF">RJ640_022391</name>
</gene>
<dbReference type="EMBL" id="JAVXUO010000414">
    <property type="protein sequence ID" value="KAK2992393.1"/>
    <property type="molecule type" value="Genomic_DNA"/>
</dbReference>
<dbReference type="AlphaFoldDB" id="A0AA88RX44"/>
<keyword evidence="2" id="KW-1185">Reference proteome</keyword>
<evidence type="ECO:0000313" key="1">
    <source>
        <dbReference type="EMBL" id="KAK2992393.1"/>
    </source>
</evidence>
<reference evidence="1" key="1">
    <citation type="submission" date="2022-12" db="EMBL/GenBank/DDBJ databases">
        <title>Draft genome assemblies for two species of Escallonia (Escalloniales).</title>
        <authorList>
            <person name="Chanderbali A."/>
            <person name="Dervinis C."/>
            <person name="Anghel I."/>
            <person name="Soltis D."/>
            <person name="Soltis P."/>
            <person name="Zapata F."/>
        </authorList>
    </citation>
    <scope>NUCLEOTIDE SEQUENCE</scope>
    <source>
        <strain evidence="1">UCBG92.1500</strain>
        <tissue evidence="1">Leaf</tissue>
    </source>
</reference>
<dbReference type="Proteomes" id="UP001187471">
    <property type="component" value="Unassembled WGS sequence"/>
</dbReference>
<comment type="caution">
    <text evidence="1">The sequence shown here is derived from an EMBL/GenBank/DDBJ whole genome shotgun (WGS) entry which is preliminary data.</text>
</comment>
<evidence type="ECO:0000313" key="2">
    <source>
        <dbReference type="Proteomes" id="UP001187471"/>
    </source>
</evidence>
<name>A0AA88RX44_9ASTE</name>
<protein>
    <submittedName>
        <fullName evidence="1">Uncharacterized protein</fullName>
    </submittedName>
</protein>
<sequence>MVDVATVKAELATMKADVEVVVVKGVGGGGDSKWGGGDLKTYGRGGNRKGGIGNSERICGGGGGDL</sequence>
<proteinExistence type="predicted"/>
<organism evidence="1 2">
    <name type="scientific">Escallonia rubra</name>
    <dbReference type="NCBI Taxonomy" id="112253"/>
    <lineage>
        <taxon>Eukaryota</taxon>
        <taxon>Viridiplantae</taxon>
        <taxon>Streptophyta</taxon>
        <taxon>Embryophyta</taxon>
        <taxon>Tracheophyta</taxon>
        <taxon>Spermatophyta</taxon>
        <taxon>Magnoliopsida</taxon>
        <taxon>eudicotyledons</taxon>
        <taxon>Gunneridae</taxon>
        <taxon>Pentapetalae</taxon>
        <taxon>asterids</taxon>
        <taxon>campanulids</taxon>
        <taxon>Escalloniales</taxon>
        <taxon>Escalloniaceae</taxon>
        <taxon>Escallonia</taxon>
    </lineage>
</organism>